<protein>
    <submittedName>
        <fullName evidence="2">Putative microvillar protein with insect allergen related repeat</fullName>
    </submittedName>
</protein>
<dbReference type="EMBL" id="GFDF01005178">
    <property type="protein sequence ID" value="JAV08906.1"/>
    <property type="molecule type" value="Transcribed_RNA"/>
</dbReference>
<name>A0A1L8DR00_9DIPT</name>
<dbReference type="Pfam" id="PF06757">
    <property type="entry name" value="Ins_allergen_rp"/>
    <property type="match status" value="1"/>
</dbReference>
<dbReference type="InterPro" id="IPR010629">
    <property type="entry name" value="Ins_allergen"/>
</dbReference>
<organism evidence="2">
    <name type="scientific">Nyssomyia neivai</name>
    <dbReference type="NCBI Taxonomy" id="330878"/>
    <lineage>
        <taxon>Eukaryota</taxon>
        <taxon>Metazoa</taxon>
        <taxon>Ecdysozoa</taxon>
        <taxon>Arthropoda</taxon>
        <taxon>Hexapoda</taxon>
        <taxon>Insecta</taxon>
        <taxon>Pterygota</taxon>
        <taxon>Neoptera</taxon>
        <taxon>Endopterygota</taxon>
        <taxon>Diptera</taxon>
        <taxon>Nematocera</taxon>
        <taxon>Psychodoidea</taxon>
        <taxon>Psychodidae</taxon>
        <taxon>Nyssomyia</taxon>
    </lineage>
</organism>
<evidence type="ECO:0000256" key="1">
    <source>
        <dbReference type="SAM" id="SignalP"/>
    </source>
</evidence>
<dbReference type="AlphaFoldDB" id="A0A1L8DR00"/>
<proteinExistence type="predicted"/>
<feature type="chain" id="PRO_5013290225" evidence="1">
    <location>
        <begin position="19"/>
        <end position="208"/>
    </location>
</feature>
<reference evidence="2" key="1">
    <citation type="submission" date="2016-12" db="EMBL/GenBank/DDBJ databases">
        <title>An insight into the sialome and mialome of the sand fly, Nyssomyia neivai.</title>
        <authorList>
            <person name="Sebastian V."/>
            <person name="Goulart T.M."/>
            <person name="Oliveira W."/>
            <person name="Calvo E."/>
            <person name="Oliveira L.F."/>
            <person name="Pinto M.C."/>
            <person name="Rosselino A.M."/>
            <person name="Ribeiro J.M."/>
        </authorList>
    </citation>
    <scope>NUCLEOTIDE SEQUENCE</scope>
</reference>
<accession>A0A1L8DR00</accession>
<evidence type="ECO:0000313" key="2">
    <source>
        <dbReference type="EMBL" id="JAV08906.1"/>
    </source>
</evidence>
<feature type="signal peptide" evidence="1">
    <location>
        <begin position="1"/>
        <end position="18"/>
    </location>
</feature>
<sequence>MKFFALFAIVATLAASQAFTVEQLQPRGLDQDFQDFLELVPLEDIIKVALDYLTNDKEFQQAFAYLQSKDFAKVWEGVFKLKDVKDCLKFLQNAGLDVYDLLNQLGGLLNLPPVKPTFARRGTGLDGFLNDVLALLPKDKLVALFKEKLQTSPEFKAFVDKVTSPEFEKLGKAVLNNPEFKTYLKELKEHGFDLVKFFEVVKTFFGFN</sequence>
<dbReference type="PANTHER" id="PTHR21163">
    <property type="entry name" value="PROTEIN G12"/>
    <property type="match status" value="1"/>
</dbReference>
<keyword evidence="1" id="KW-0732">Signal</keyword>
<dbReference type="PANTHER" id="PTHR21163:SF1">
    <property type="entry name" value="PROTEIN G12"/>
    <property type="match status" value="1"/>
</dbReference>